<dbReference type="SUPFAM" id="SSF63446">
    <property type="entry name" value="Type I dockerin domain"/>
    <property type="match status" value="1"/>
</dbReference>
<organism evidence="3 4">
    <name type="scientific">Limihaloglobus sulfuriphilus</name>
    <dbReference type="NCBI Taxonomy" id="1851148"/>
    <lineage>
        <taxon>Bacteria</taxon>
        <taxon>Pseudomonadati</taxon>
        <taxon>Planctomycetota</taxon>
        <taxon>Phycisphaerae</taxon>
        <taxon>Sedimentisphaerales</taxon>
        <taxon>Sedimentisphaeraceae</taxon>
        <taxon>Limihaloglobus</taxon>
    </lineage>
</organism>
<dbReference type="InterPro" id="IPR006626">
    <property type="entry name" value="PbH1"/>
</dbReference>
<feature type="signal peptide" evidence="1">
    <location>
        <begin position="1"/>
        <end position="33"/>
    </location>
</feature>
<accession>A0A1Q2MIE3</accession>
<evidence type="ECO:0000313" key="4">
    <source>
        <dbReference type="Proteomes" id="UP000188181"/>
    </source>
</evidence>
<feature type="domain" description="Right handed beta helix" evidence="2">
    <location>
        <begin position="1615"/>
        <end position="1769"/>
    </location>
</feature>
<dbReference type="GO" id="GO:0000272">
    <property type="term" value="P:polysaccharide catabolic process"/>
    <property type="evidence" value="ECO:0007669"/>
    <property type="project" value="InterPro"/>
</dbReference>
<dbReference type="SUPFAM" id="SSF51126">
    <property type="entry name" value="Pectin lyase-like"/>
    <property type="match status" value="7"/>
</dbReference>
<dbReference type="SMART" id="SM00710">
    <property type="entry name" value="PbH1"/>
    <property type="match status" value="20"/>
</dbReference>
<sequence length="2004" mass="209785">MKIKEICRNVKTKRPRPLIISAFCLTISSLCYAVSLDDLVVSSGGKLTGNHPNYTLHENVFVGDYLYIAPGTTILCDTSAGKRPTLVIDEGKIFADGEPDSPITFTAPDNDLTDDDATPDYWRLLEIHDTSEPNSVMEHCIFEKAKIGLYTKSPNLQVTDSLFRNCKRGVAVYDGQATFTGCEFYNNSYPDNSGAGLDADGSGVELTIDSCHFHNNQSKYGGGISVENVASSSIVGCIIENNLAEYGGGLEVDDAPMTISQSTVINNEAEYGGGIISHGTSACTITDCTLESNSAAISGGAVYSDSTLNISASIFSTNTALSGGAILNDTGNIIVSDSEFEYNIATQSEDIGGGGGAICSLSGVHITYSTFVGNESIWGGAVEVTAGQSTIAWCEFDNNVADWGGAVYCNEQNGEADLYLHSSLLSNNNAKAGGSAIYGHSGSLTLRQNTISRNFSQYEYAAVEAVSATIRMDNSIVADNSPADVGGAFDPASTNNLIGTIEGASGFDSPANLIGTESSPIDPRFINAEDGVFRLLLDSPAIDAALNSCAVDKNGSSLLSDLGERGRVIDAVVDIGAYECQKADVPSVVVTTSSDSDPDDGKISLREAIYYSKINQGVSGFNTISILGFHSPDFALYITLGPLVITHDVTIHGGVVYRPITINGNDNSNVISILGSDTNVCLRYMDITGGKGCIYNEGNLTLEGVKIHNNSGDGIYSSGSLTLNSYKYYGRYKQFDISDNTGDGIYIENAELKASNGYIGRNAVLARNSRSEITNVNVEGQDASLSFLGSDALLSDINLQNAGPKSPGFWEGAMTVSEGVVSITNSNIIDSSCLGVLAGYGGSISISGCTISGNQWSGIMPFERGNGANINVSHSVISDNGHHGIWSRNNEDTIMVTNSQINCNDWSGITTVGDVKISNVLMIGNGQRDYPYGSWQGGVRNEGGNIEINNCTISDSIGFGVRGESGSTVLNNTIVSMTDSSDGSDGDDISYSGGTLSGSNNLIGDGSGQGGLVNGINGNIIGTSQFPINPNFRRRISFGSDGVWGEGFDDLGDYRLADVSPAINAGNNTFAVNPDGSALSEDLSGSNRIVNSTVDIGAYEYVLEEMVYEVNSNLDEIAIDGNVTFREALTAANTNSPCGDASAGNAFFTDRIILSEDFDDIISLSGAPLEIFDSVNIVGRGQDISTIDAQGNSRAIHIYNQAEVNLSGLNIINGQADFGGGILIESGSLNLTDSFVASNNAISGGGNYAEVGTVSISDCNFSSNYADLGGGIYMAAGSLQLNNSSITGHSGESGAGVFVESGTAQLTDCDISHNSASYSGGGLYAQSGEITLRKTDFLRNSAESGGGVYSEAGTIVTHNSFIQGNTSTFGGGLCAEGGSAFYYNTVFAGNESVDSGGAIYVNTSQVDLFNVSVAGNSAGTDGGGVFINTDGSVALYNSIFADNNAPGGKNIYDLSNNITGEHNILSDGSGQSALTNGVNGNLVGTATAPIDPLFMAIPYSGVDGIWGTDDDDYGNLRLEQGTPAFEAGSGAYVFDNQGNPLVADAYGNPRIMGDTVDIGAFEYPLETPSTVVNTLADIVDSEDGHVSLREALIYQKALGTEITFLPGLSGTIVLNGTHLVIDSSVTITGPDPDLLTISGNQESRIFTITGTAVTITNLTISNGYSDNGGGVACENARLMMKNCIIRECFGDYRDVKGTGISAVNSIVNLTDCCITKNGSRHNMYGTLYCGEGTRLEVNRCLIVQNVAAYGAGLFVESNCDHVEVNNCLIIGNCATSGAGMFTMAGTLVINNSSISRNKSVNGGGGLSGFMGSTYIVNNSIIAKNESDDDAYIDVSFKEEDTVEVNASLVGVGIEGLIDGVSNITGTLSQPADPLFIRNPSAGPDGVWGTEDDDLGDLRLQSNSPARDAGSNALAIDSEGNPLEFDLDGKTRIVGTAVDMGAYEFITGDFVGNDGVNLRDFAVLANAWQSTVEDINFNEQCDLHEDGVVDIFDLALFAEYWLEEK</sequence>
<name>A0A1Q2MIE3_9BACT</name>
<feature type="domain" description="Right handed beta helix" evidence="2">
    <location>
        <begin position="1251"/>
        <end position="1416"/>
    </location>
</feature>
<reference evidence="4" key="1">
    <citation type="submission" date="2017-02" db="EMBL/GenBank/DDBJ databases">
        <title>Comparative genomics and description of representatives of a novel lineage of planctomycetes thriving in anoxic sediments.</title>
        <authorList>
            <person name="Spring S."/>
            <person name="Bunk B."/>
            <person name="Sproer C."/>
        </authorList>
    </citation>
    <scope>NUCLEOTIDE SEQUENCE [LARGE SCALE GENOMIC DNA]</scope>
    <source>
        <strain evidence="4">SM-Chi-D1</strain>
    </source>
</reference>
<feature type="chain" id="PRO_5012659250" evidence="1">
    <location>
        <begin position="34"/>
        <end position="2004"/>
    </location>
</feature>
<proteinExistence type="predicted"/>
<dbReference type="EMBL" id="CP019646">
    <property type="protein sequence ID" value="AQQ72429.1"/>
    <property type="molecule type" value="Genomic_DNA"/>
</dbReference>
<evidence type="ECO:0000259" key="2">
    <source>
        <dbReference type="Pfam" id="PF13229"/>
    </source>
</evidence>
<keyword evidence="4" id="KW-1185">Reference proteome</keyword>
<dbReference type="Gene3D" id="2.160.20.10">
    <property type="entry name" value="Single-stranded right-handed beta-helix, Pectin lyase-like"/>
    <property type="match status" value="4"/>
</dbReference>
<keyword evidence="1" id="KW-0732">Signal</keyword>
<dbReference type="InterPro" id="IPR039448">
    <property type="entry name" value="Beta_helix"/>
</dbReference>
<dbReference type="InterPro" id="IPR059226">
    <property type="entry name" value="Choice_anch_Q_dom"/>
</dbReference>
<dbReference type="Proteomes" id="UP000188181">
    <property type="component" value="Chromosome"/>
</dbReference>
<dbReference type="PANTHER" id="PTHR11319">
    <property type="entry name" value="G PROTEIN-COUPLED RECEPTOR-RELATED"/>
    <property type="match status" value="1"/>
</dbReference>
<dbReference type="Pfam" id="PF13229">
    <property type="entry name" value="Beta_helix"/>
    <property type="match status" value="4"/>
</dbReference>
<dbReference type="Gene3D" id="1.10.1330.10">
    <property type="entry name" value="Dockerin domain"/>
    <property type="match status" value="1"/>
</dbReference>
<evidence type="ECO:0000313" key="3">
    <source>
        <dbReference type="EMBL" id="AQQ72429.1"/>
    </source>
</evidence>
<dbReference type="PANTHER" id="PTHR11319:SF35">
    <property type="entry name" value="OUTER MEMBRANE PROTEIN PMPC-RELATED"/>
    <property type="match status" value="1"/>
</dbReference>
<dbReference type="NCBIfam" id="NF041518">
    <property type="entry name" value="choice_anch_Q"/>
    <property type="match status" value="3"/>
</dbReference>
<dbReference type="InterPro" id="IPR036439">
    <property type="entry name" value="Dockerin_dom_sf"/>
</dbReference>
<dbReference type="InterPro" id="IPR012334">
    <property type="entry name" value="Pectin_lyas_fold"/>
</dbReference>
<feature type="domain" description="Right handed beta helix" evidence="2">
    <location>
        <begin position="763"/>
        <end position="915"/>
    </location>
</feature>
<dbReference type="InterPro" id="IPR011050">
    <property type="entry name" value="Pectin_lyase_fold/virulence"/>
</dbReference>
<gene>
    <name evidence="3" type="ORF">SMSP2_02813</name>
</gene>
<evidence type="ECO:0000256" key="1">
    <source>
        <dbReference type="SAM" id="SignalP"/>
    </source>
</evidence>
<feature type="domain" description="Right handed beta helix" evidence="2">
    <location>
        <begin position="178"/>
        <end position="307"/>
    </location>
</feature>
<dbReference type="STRING" id="1851148.SMSP2_02813"/>
<dbReference type="KEGG" id="pbas:SMSP2_02813"/>
<protein>
    <submittedName>
        <fullName evidence="3">Polymorphic membrane protein 20</fullName>
    </submittedName>
</protein>